<keyword evidence="1 5" id="KW-0963">Cytoplasm</keyword>
<dbReference type="Pfam" id="PF05239">
    <property type="entry name" value="PRC"/>
    <property type="match status" value="1"/>
</dbReference>
<evidence type="ECO:0000256" key="5">
    <source>
        <dbReference type="HAMAP-Rule" id="MF_00014"/>
    </source>
</evidence>
<keyword evidence="4 5" id="KW-0143">Chaperone</keyword>
<dbReference type="GO" id="GO:0006364">
    <property type="term" value="P:rRNA processing"/>
    <property type="evidence" value="ECO:0007669"/>
    <property type="project" value="UniProtKB-UniRule"/>
</dbReference>
<dbReference type="GO" id="GO:0043022">
    <property type="term" value="F:ribosome binding"/>
    <property type="evidence" value="ECO:0007669"/>
    <property type="project" value="InterPro"/>
</dbReference>
<proteinExistence type="inferred from homology"/>
<evidence type="ECO:0000313" key="9">
    <source>
        <dbReference type="Proteomes" id="UP001139319"/>
    </source>
</evidence>
<dbReference type="RefSeq" id="WP_253966297.1">
    <property type="nucleotide sequence ID" value="NZ_JAMFTH010000001.1"/>
</dbReference>
<protein>
    <recommendedName>
        <fullName evidence="5">Ribosome maturation factor RimM</fullName>
    </recommendedName>
</protein>
<sequence>MAGSSNLVDSGRISTAFGIKGWLKIQSFTEPADNLFSYSPWWIKTAHGVKAVEVDEFKPHGKGYVAHLKGVDDRDLAASYTGVTIAIERDALPELDDGEYYWHQLQGLAVFSEFDGQRVRLGAVKRLLETGANDVLVVQADDQSIDKRERLIPYVPDDYVLNVDLETGEMTVYWDPEF</sequence>
<keyword evidence="2 5" id="KW-0690">Ribosome biogenesis</keyword>
<dbReference type="GO" id="GO:0005737">
    <property type="term" value="C:cytoplasm"/>
    <property type="evidence" value="ECO:0007669"/>
    <property type="project" value="UniProtKB-SubCell"/>
</dbReference>
<evidence type="ECO:0000313" key="8">
    <source>
        <dbReference type="EMBL" id="MCP8898003.1"/>
    </source>
</evidence>
<evidence type="ECO:0000256" key="3">
    <source>
        <dbReference type="ARBA" id="ARBA00022552"/>
    </source>
</evidence>
<dbReference type="AlphaFoldDB" id="A0A9X2KSN8"/>
<dbReference type="SUPFAM" id="SSF50447">
    <property type="entry name" value="Translation proteins"/>
    <property type="match status" value="1"/>
</dbReference>
<organism evidence="8 9">
    <name type="scientific">Gilvimarinus xylanilyticus</name>
    <dbReference type="NCBI Taxonomy" id="2944139"/>
    <lineage>
        <taxon>Bacteria</taxon>
        <taxon>Pseudomonadati</taxon>
        <taxon>Pseudomonadota</taxon>
        <taxon>Gammaproteobacteria</taxon>
        <taxon>Cellvibrionales</taxon>
        <taxon>Cellvibrionaceae</taxon>
        <taxon>Gilvimarinus</taxon>
    </lineage>
</organism>
<dbReference type="InterPro" id="IPR011033">
    <property type="entry name" value="PRC_barrel-like_sf"/>
</dbReference>
<evidence type="ECO:0000256" key="2">
    <source>
        <dbReference type="ARBA" id="ARBA00022517"/>
    </source>
</evidence>
<feature type="domain" description="PRC-barrel" evidence="7">
    <location>
        <begin position="98"/>
        <end position="172"/>
    </location>
</feature>
<dbReference type="GO" id="GO:0042274">
    <property type="term" value="P:ribosomal small subunit biogenesis"/>
    <property type="evidence" value="ECO:0007669"/>
    <property type="project" value="UniProtKB-UniRule"/>
</dbReference>
<dbReference type="NCBIfam" id="TIGR02273">
    <property type="entry name" value="16S_RimM"/>
    <property type="match status" value="1"/>
</dbReference>
<feature type="domain" description="RimM N-terminal" evidence="6">
    <location>
        <begin position="11"/>
        <end position="90"/>
    </location>
</feature>
<dbReference type="PANTHER" id="PTHR33692:SF1">
    <property type="entry name" value="RIBOSOME MATURATION FACTOR RIMM"/>
    <property type="match status" value="1"/>
</dbReference>
<dbReference type="InterPro" id="IPR027275">
    <property type="entry name" value="PRC-brl_dom"/>
</dbReference>
<name>A0A9X2KSN8_9GAMM</name>
<dbReference type="InterPro" id="IPR011961">
    <property type="entry name" value="RimM"/>
</dbReference>
<evidence type="ECO:0000259" key="7">
    <source>
        <dbReference type="Pfam" id="PF05239"/>
    </source>
</evidence>
<comment type="caution">
    <text evidence="8">The sequence shown here is derived from an EMBL/GenBank/DDBJ whole genome shotgun (WGS) entry which is preliminary data.</text>
</comment>
<dbReference type="SUPFAM" id="SSF50346">
    <property type="entry name" value="PRC-barrel domain"/>
    <property type="match status" value="1"/>
</dbReference>
<comment type="subunit">
    <text evidence="5">Binds ribosomal protein uS19.</text>
</comment>
<dbReference type="InterPro" id="IPR002676">
    <property type="entry name" value="RimM_N"/>
</dbReference>
<dbReference type="GO" id="GO:0005840">
    <property type="term" value="C:ribosome"/>
    <property type="evidence" value="ECO:0007669"/>
    <property type="project" value="InterPro"/>
</dbReference>
<dbReference type="Pfam" id="PF01782">
    <property type="entry name" value="RimM"/>
    <property type="match status" value="1"/>
</dbReference>
<evidence type="ECO:0000259" key="6">
    <source>
        <dbReference type="Pfam" id="PF01782"/>
    </source>
</evidence>
<dbReference type="InterPro" id="IPR036976">
    <property type="entry name" value="RimM_N_sf"/>
</dbReference>
<dbReference type="InterPro" id="IPR009000">
    <property type="entry name" value="Transl_B-barrel_sf"/>
</dbReference>
<evidence type="ECO:0000256" key="4">
    <source>
        <dbReference type="ARBA" id="ARBA00023186"/>
    </source>
</evidence>
<reference evidence="8" key="1">
    <citation type="submission" date="2022-05" db="EMBL/GenBank/DDBJ databases">
        <authorList>
            <person name="Sun H.-N."/>
        </authorList>
    </citation>
    <scope>NUCLEOTIDE SEQUENCE</scope>
    <source>
        <strain evidence="8">HB14</strain>
    </source>
</reference>
<keyword evidence="3 5" id="KW-0698">rRNA processing</keyword>
<evidence type="ECO:0000256" key="1">
    <source>
        <dbReference type="ARBA" id="ARBA00022490"/>
    </source>
</evidence>
<accession>A0A9X2KSN8</accession>
<dbReference type="HAMAP" id="MF_00014">
    <property type="entry name" value="Ribosome_mat_RimM"/>
    <property type="match status" value="1"/>
</dbReference>
<reference evidence="8" key="2">
    <citation type="submission" date="2023-01" db="EMBL/GenBank/DDBJ databases">
        <title>Gilvimarinus xylanilyticus HB14 isolated from Caulerpa lentillifera aquaculture base in Hainan, China.</title>
        <authorList>
            <person name="Zhang Y.-J."/>
        </authorList>
    </citation>
    <scope>NUCLEOTIDE SEQUENCE</scope>
    <source>
        <strain evidence="8">HB14</strain>
    </source>
</reference>
<comment type="function">
    <text evidence="5">An accessory protein needed during the final step in the assembly of 30S ribosomal subunit, possibly for assembly of the head region. Essential for efficient processing of 16S rRNA. May be needed both before and after RbfA during the maturation of 16S rRNA. It has affinity for free ribosomal 30S subunits but not for 70S ribosomes.</text>
</comment>
<comment type="subcellular location">
    <subcellularLocation>
        <location evidence="5">Cytoplasm</location>
    </subcellularLocation>
</comment>
<dbReference type="PANTHER" id="PTHR33692">
    <property type="entry name" value="RIBOSOME MATURATION FACTOR RIMM"/>
    <property type="match status" value="1"/>
</dbReference>
<gene>
    <name evidence="5 8" type="primary">rimM</name>
    <name evidence="8" type="ORF">M6D89_01675</name>
</gene>
<keyword evidence="9" id="KW-1185">Reference proteome</keyword>
<dbReference type="Gene3D" id="2.30.30.240">
    <property type="entry name" value="PRC-barrel domain"/>
    <property type="match status" value="1"/>
</dbReference>
<comment type="similarity">
    <text evidence="5">Belongs to the RimM family.</text>
</comment>
<dbReference type="Gene3D" id="2.40.30.60">
    <property type="entry name" value="RimM"/>
    <property type="match status" value="1"/>
</dbReference>
<dbReference type="EMBL" id="JAMFTH010000001">
    <property type="protein sequence ID" value="MCP8898003.1"/>
    <property type="molecule type" value="Genomic_DNA"/>
</dbReference>
<dbReference type="Proteomes" id="UP001139319">
    <property type="component" value="Unassembled WGS sequence"/>
</dbReference>
<comment type="domain">
    <text evidence="5">The PRC barrel domain binds ribosomal protein uS19.</text>
</comment>